<feature type="compositionally biased region" description="Polar residues" evidence="1">
    <location>
        <begin position="898"/>
        <end position="910"/>
    </location>
</feature>
<dbReference type="PROSITE" id="PS51980">
    <property type="entry name" value="OCEL"/>
    <property type="match status" value="1"/>
</dbReference>
<feature type="region of interest" description="Disordered" evidence="1">
    <location>
        <begin position="228"/>
        <end position="301"/>
    </location>
</feature>
<feature type="compositionally biased region" description="Low complexity" evidence="1">
    <location>
        <begin position="934"/>
        <end position="945"/>
    </location>
</feature>
<dbReference type="PANTHER" id="PTHR38372:SF2">
    <property type="entry name" value="DENTIN SIALOPHOSPHOPROTEIN-LIKE PROTEIN"/>
    <property type="match status" value="1"/>
</dbReference>
<accession>A0A328DHZ4</accession>
<feature type="region of interest" description="Disordered" evidence="1">
    <location>
        <begin position="702"/>
        <end position="738"/>
    </location>
</feature>
<feature type="region of interest" description="Disordered" evidence="1">
    <location>
        <begin position="999"/>
        <end position="1043"/>
    </location>
</feature>
<name>A0A328DHZ4_9ASTE</name>
<feature type="compositionally biased region" description="Polar residues" evidence="1">
    <location>
        <begin position="818"/>
        <end position="832"/>
    </location>
</feature>
<feature type="domain" description="OCEL" evidence="2">
    <location>
        <begin position="1053"/>
        <end position="1161"/>
    </location>
</feature>
<reference evidence="3 4" key="1">
    <citation type="submission" date="2018-06" db="EMBL/GenBank/DDBJ databases">
        <title>The Genome of Cuscuta australis (Dodder) Provides Insight into the Evolution of Plant Parasitism.</title>
        <authorList>
            <person name="Liu H."/>
        </authorList>
    </citation>
    <scope>NUCLEOTIDE SEQUENCE [LARGE SCALE GENOMIC DNA]</scope>
    <source>
        <strain evidence="4">cv. Yunnan</strain>
        <tissue evidence="3">Vines</tissue>
    </source>
</reference>
<dbReference type="AlphaFoldDB" id="A0A328DHZ4"/>
<comment type="caution">
    <text evidence="3">The sequence shown here is derived from an EMBL/GenBank/DDBJ whole genome shotgun (WGS) entry which is preliminary data.</text>
</comment>
<feature type="compositionally biased region" description="Polar residues" evidence="1">
    <location>
        <begin position="20"/>
        <end position="36"/>
    </location>
</feature>
<feature type="region of interest" description="Disordered" evidence="1">
    <location>
        <begin position="812"/>
        <end position="983"/>
    </location>
</feature>
<feature type="compositionally biased region" description="Polar residues" evidence="1">
    <location>
        <begin position="252"/>
        <end position="269"/>
    </location>
</feature>
<feature type="region of interest" description="Disordered" evidence="1">
    <location>
        <begin position="1"/>
        <end position="64"/>
    </location>
</feature>
<dbReference type="SUPFAM" id="SSF144292">
    <property type="entry name" value="occludin/ELL-like"/>
    <property type="match status" value="1"/>
</dbReference>
<evidence type="ECO:0000313" key="3">
    <source>
        <dbReference type="EMBL" id="RAL45415.1"/>
    </source>
</evidence>
<feature type="compositionally biased region" description="Polar residues" evidence="1">
    <location>
        <begin position="871"/>
        <end position="880"/>
    </location>
</feature>
<dbReference type="InterPro" id="IPR010844">
    <property type="entry name" value="Occludin_ELL"/>
</dbReference>
<feature type="compositionally biased region" description="Gly residues" evidence="1">
    <location>
        <begin position="1"/>
        <end position="15"/>
    </location>
</feature>
<feature type="region of interest" description="Disordered" evidence="1">
    <location>
        <begin position="460"/>
        <end position="579"/>
    </location>
</feature>
<feature type="compositionally biased region" description="Basic and acidic residues" evidence="1">
    <location>
        <begin position="837"/>
        <end position="870"/>
    </location>
</feature>
<protein>
    <recommendedName>
        <fullName evidence="2">OCEL domain-containing protein</fullName>
    </recommendedName>
</protein>
<feature type="compositionally biased region" description="Basic and acidic residues" evidence="1">
    <location>
        <begin position="710"/>
        <end position="724"/>
    </location>
</feature>
<keyword evidence="4" id="KW-1185">Reference proteome</keyword>
<dbReference type="EMBL" id="NQVE01000134">
    <property type="protein sequence ID" value="RAL45415.1"/>
    <property type="molecule type" value="Genomic_DNA"/>
</dbReference>
<dbReference type="Proteomes" id="UP000249390">
    <property type="component" value="Unassembled WGS sequence"/>
</dbReference>
<feature type="compositionally biased region" description="Acidic residues" evidence="1">
    <location>
        <begin position="529"/>
        <end position="540"/>
    </location>
</feature>
<dbReference type="Pfam" id="PF07303">
    <property type="entry name" value="Occludin_ELL"/>
    <property type="match status" value="1"/>
</dbReference>
<feature type="compositionally biased region" description="Low complexity" evidence="1">
    <location>
        <begin position="54"/>
        <end position="64"/>
    </location>
</feature>
<evidence type="ECO:0000259" key="2">
    <source>
        <dbReference type="PROSITE" id="PS51980"/>
    </source>
</evidence>
<gene>
    <name evidence="3" type="ORF">DM860_013811</name>
</gene>
<proteinExistence type="predicted"/>
<feature type="compositionally biased region" description="Polar residues" evidence="1">
    <location>
        <begin position="1004"/>
        <end position="1016"/>
    </location>
</feature>
<sequence length="1163" mass="127085">MYGGSGKHGRGGGGGRGKRNISSSYHAPPVQRSSAASGGRLSVGSGAAGPRGCSTSSTPNSSAASNEVEESFSLATGNALNFSMIIRLAPGLVEEIKRVEADGGLAQIKFDANANNSTGNVIKVGNKDFRFTWSRDGGDLCDIYEQRQSGDEGNGLLVESGSAWRKLNVQRVLDESAKNHVKMLSEEAERKSKSRKAIVLDHGNPSTKSQMKAMAAVEGNQWRAGFKQPPFKKRKAEPPPCGPSKPAYKSVGLSTLTPSQGRPSTSPLSSPVHGFGSRLKQSQTTLGDDVPSQPVNKSTSSVNEIPQSYAIQNMLACKRSIDTKPSDLRSLLIIALTENQSNGLSLKALEKAAGNAFPNSVRQIEPILKKIATFQAPGRYFLKPGVEMENINTSIVESGSSPEDHFYTPPALNKHDELPASQPNFSMRNATNELEHQAQLDSKTEETHNPFEEVNILEESPDCSVQEKASDHSLGVAESSSDSGSDNDSESDSSDSGSQSRSPRGSRSMSRTSSDSESGASSKSKEASDVEVDIMSDDDGGEKHQGQAPEHWLAKSPIQSGGTQDIEPGQVAGTDAKEEYVPVLDNGDINKLFQDRGIEESNITDKARVKEAKEAETTELSSDQHETLGGQVLTAIFYSEKEKMSKKGIKHELSNSIFRTPKTKSERLSDVKQFDDIHDHTKRLKTGNINQQQSSVRNPVFSEGVSQHSSSDRLLESSSQRHGEFPGQGKAVLASERPGKYGNTLSCSAKCSESSFLVNGGFPSQRENLSKGPLYEDGLLDEQKTMKNSKDNTVDWNETAVDSLFIKHDNLDPGCSPTEKNTSNFGRSSINGKNKKLQRELSDLELGEFRDFTPEDAPTMKKQTERRSSVKGENNPSSDHWTLEACKGKGTVKVFSGSKKTSPPHTSITGGTPDGLSKRKSLGPYPEDCRRPQSKSQQPHSQQSHPRVDQNEVGHLNRLLEVSGRNRQSEVAGTPEAYGDNHKKFPANAAQMHEAKWGAGPISTKESNTQNSNLATDINGRRKDASLTGSNEDQKRKESPSNEISCSYLKYEKQGPELKGPIKDFPQYQEYVQEYLEKYESYCSLNKSLESDRIKFSKLGKDLGASKGRDMERYYDVLKQLKESYRQCGARHKRLKKIFVVLHEELKHLKQMITEFAAAHAKS</sequence>
<organism evidence="3 4">
    <name type="scientific">Cuscuta australis</name>
    <dbReference type="NCBI Taxonomy" id="267555"/>
    <lineage>
        <taxon>Eukaryota</taxon>
        <taxon>Viridiplantae</taxon>
        <taxon>Streptophyta</taxon>
        <taxon>Embryophyta</taxon>
        <taxon>Tracheophyta</taxon>
        <taxon>Spermatophyta</taxon>
        <taxon>Magnoliopsida</taxon>
        <taxon>eudicotyledons</taxon>
        <taxon>Gunneridae</taxon>
        <taxon>Pentapetalae</taxon>
        <taxon>asterids</taxon>
        <taxon>lamiids</taxon>
        <taxon>Solanales</taxon>
        <taxon>Convolvulaceae</taxon>
        <taxon>Cuscuteae</taxon>
        <taxon>Cuscuta</taxon>
        <taxon>Cuscuta subgen. Grammica</taxon>
        <taxon>Cuscuta sect. Cleistogrammica</taxon>
    </lineage>
</organism>
<dbReference type="PANTHER" id="PTHR38372">
    <property type="entry name" value="DENTIN SIALOPHOSPHOPROTEIN-LIKE PROTEIN"/>
    <property type="match status" value="1"/>
</dbReference>
<dbReference type="Gene3D" id="6.10.140.340">
    <property type="match status" value="1"/>
</dbReference>
<feature type="region of interest" description="Disordered" evidence="1">
    <location>
        <begin position="396"/>
        <end position="425"/>
    </location>
</feature>
<evidence type="ECO:0000256" key="1">
    <source>
        <dbReference type="SAM" id="MobiDB-lite"/>
    </source>
</evidence>
<evidence type="ECO:0000313" key="4">
    <source>
        <dbReference type="Proteomes" id="UP000249390"/>
    </source>
</evidence>
<feature type="compositionally biased region" description="Low complexity" evidence="1">
    <location>
        <begin position="494"/>
        <end position="522"/>
    </location>
</feature>